<dbReference type="PANTHER" id="PTHR39179:SF1">
    <property type="entry name" value="SPORE COAT PROTEIN I"/>
    <property type="match status" value="1"/>
</dbReference>
<feature type="compositionally biased region" description="Basic and acidic residues" evidence="1">
    <location>
        <begin position="389"/>
        <end position="400"/>
    </location>
</feature>
<dbReference type="Gene3D" id="3.90.1200.10">
    <property type="match status" value="1"/>
</dbReference>
<dbReference type="AlphaFoldDB" id="A0A7W2AB53"/>
<evidence type="ECO:0000259" key="2">
    <source>
        <dbReference type="Pfam" id="PF01636"/>
    </source>
</evidence>
<dbReference type="NCBIfam" id="TIGR02906">
    <property type="entry name" value="spore_CotS"/>
    <property type="match status" value="1"/>
</dbReference>
<dbReference type="Proteomes" id="UP000535491">
    <property type="component" value="Unassembled WGS sequence"/>
</dbReference>
<proteinExistence type="predicted"/>
<dbReference type="InterPro" id="IPR002575">
    <property type="entry name" value="Aminoglycoside_PTrfase"/>
</dbReference>
<dbReference type="Pfam" id="PF01636">
    <property type="entry name" value="APH"/>
    <property type="match status" value="1"/>
</dbReference>
<keyword evidence="3" id="KW-0946">Virion</keyword>
<keyword evidence="3" id="KW-0167">Capsid protein</keyword>
<dbReference type="InterPro" id="IPR047175">
    <property type="entry name" value="CotS-like"/>
</dbReference>
<dbReference type="InterPro" id="IPR011009">
    <property type="entry name" value="Kinase-like_dom_sf"/>
</dbReference>
<keyword evidence="4" id="KW-1185">Reference proteome</keyword>
<dbReference type="GO" id="GO:0042601">
    <property type="term" value="C:endospore-forming forespore"/>
    <property type="evidence" value="ECO:0007669"/>
    <property type="project" value="TreeGrafter"/>
</dbReference>
<evidence type="ECO:0000313" key="3">
    <source>
        <dbReference type="EMBL" id="MBA4496533.1"/>
    </source>
</evidence>
<gene>
    <name evidence="3" type="ORF">H1191_19960</name>
</gene>
<feature type="domain" description="Aminoglycoside phosphotransferase" evidence="2">
    <location>
        <begin position="57"/>
        <end position="292"/>
    </location>
</feature>
<protein>
    <submittedName>
        <fullName evidence="3">CotS family spore coat protein</fullName>
    </submittedName>
</protein>
<dbReference type="PANTHER" id="PTHR39179">
    <property type="entry name" value="SPORE COAT PROTEIN I"/>
    <property type="match status" value="1"/>
</dbReference>
<dbReference type="RefSeq" id="WP_181755039.1">
    <property type="nucleotide sequence ID" value="NZ_JACEIQ010000043.1"/>
</dbReference>
<dbReference type="InterPro" id="IPR014255">
    <property type="entry name" value="Spore_coat_CotS"/>
</dbReference>
<reference evidence="3 4" key="1">
    <citation type="submission" date="2020-07" db="EMBL/GenBank/DDBJ databases">
        <authorList>
            <person name="Feng H."/>
        </authorList>
    </citation>
    <scope>NUCLEOTIDE SEQUENCE [LARGE SCALE GENOMIC DNA]</scope>
    <source>
        <strain evidence="4">s-10</strain>
    </source>
</reference>
<feature type="region of interest" description="Disordered" evidence="1">
    <location>
        <begin position="389"/>
        <end position="435"/>
    </location>
</feature>
<feature type="compositionally biased region" description="Basic residues" evidence="1">
    <location>
        <begin position="426"/>
        <end position="435"/>
    </location>
</feature>
<evidence type="ECO:0000313" key="4">
    <source>
        <dbReference type="Proteomes" id="UP000535491"/>
    </source>
</evidence>
<accession>A0A7W2AB53</accession>
<name>A0A7W2AB53_9BACL</name>
<organism evidence="3 4">
    <name type="scientific">Paenactinomyces guangxiensis</name>
    <dbReference type="NCBI Taxonomy" id="1490290"/>
    <lineage>
        <taxon>Bacteria</taxon>
        <taxon>Bacillati</taxon>
        <taxon>Bacillota</taxon>
        <taxon>Bacilli</taxon>
        <taxon>Bacillales</taxon>
        <taxon>Thermoactinomycetaceae</taxon>
        <taxon>Paenactinomyces</taxon>
    </lineage>
</organism>
<dbReference type="EMBL" id="JACEIQ010000043">
    <property type="protein sequence ID" value="MBA4496533.1"/>
    <property type="molecule type" value="Genomic_DNA"/>
</dbReference>
<comment type="caution">
    <text evidence="3">The sequence shown here is derived from an EMBL/GenBank/DDBJ whole genome shotgun (WGS) entry which is preliminary data.</text>
</comment>
<dbReference type="Gene3D" id="3.30.200.20">
    <property type="entry name" value="Phosphorylase Kinase, domain 1"/>
    <property type="match status" value="1"/>
</dbReference>
<evidence type="ECO:0000256" key="1">
    <source>
        <dbReference type="SAM" id="MobiDB-lite"/>
    </source>
</evidence>
<feature type="compositionally biased region" description="Basic and acidic residues" evidence="1">
    <location>
        <begin position="408"/>
        <end position="425"/>
    </location>
</feature>
<dbReference type="SUPFAM" id="SSF56112">
    <property type="entry name" value="Protein kinase-like (PK-like)"/>
    <property type="match status" value="1"/>
</dbReference>
<sequence>MIDYIIQPWGTAEHDSESIPPEIEELAKHVMARYDMKVKSMLLITSKPDKGGAIWKIETNKGPRSLKILHRLPTRSLFSIGAQEYLVNQGARVPKLIPSKTGQNYVEAGGKLWIVTEWIEPLIQTSKIDVEGAEALCYGLGEFHRHSRGYVPPFGAKHANRLHRYPQTYRKIITKIGWFRVLAKTYFDQPASKTLLSMVDVYEQQAIAALEKLEHSPYASLVSKGELHWGLVHQDYGWSNGQQGPGGIWVIDLDGVAYDLPIRDLRKLITSTMDDMGVWDVNWMRRMIEAYHQANPIDPDLFEILLIDMSLPNEFYKHVKEIVYSPTTLLNQELETLLQRLEKSDATKWPALQELGKNSKIRIITKKRYYSNNIPVKKEIVPDWNTDKKTDRKERSLDRKLAKKERKRVREIDKKERKRIRETNRQNRKIKKKGE</sequence>